<feature type="compositionally biased region" description="Acidic residues" evidence="7">
    <location>
        <begin position="557"/>
        <end position="586"/>
    </location>
</feature>
<dbReference type="InterPro" id="IPR022043">
    <property type="entry name" value="CAF1A_DD"/>
</dbReference>
<evidence type="ECO:0000256" key="1">
    <source>
        <dbReference type="ARBA" id="ARBA00004123"/>
    </source>
</evidence>
<keyword evidence="4" id="KW-0143">Chaperone</keyword>
<feature type="region of interest" description="Disordered" evidence="7">
    <location>
        <begin position="148"/>
        <end position="193"/>
    </location>
</feature>
<dbReference type="InterPro" id="IPR021644">
    <property type="entry name" value="CAF-1_p150_acidic"/>
</dbReference>
<keyword evidence="11" id="KW-1185">Reference proteome</keyword>
<dbReference type="GO" id="GO:0006334">
    <property type="term" value="P:nucleosome assembly"/>
    <property type="evidence" value="ECO:0007669"/>
    <property type="project" value="TreeGrafter"/>
</dbReference>
<keyword evidence="6" id="KW-0539">Nucleus</keyword>
<feature type="region of interest" description="Disordered" evidence="7">
    <location>
        <begin position="557"/>
        <end position="587"/>
    </location>
</feature>
<name>A0A1A9WVU9_9MUSC</name>
<feature type="region of interest" description="Disordered" evidence="7">
    <location>
        <begin position="870"/>
        <end position="899"/>
    </location>
</feature>
<comment type="subcellular location">
    <subcellularLocation>
        <location evidence="1">Nucleus</location>
    </subcellularLocation>
</comment>
<dbReference type="Pfam" id="PF11600">
    <property type="entry name" value="CAF1A_acidic"/>
    <property type="match status" value="1"/>
</dbReference>
<feature type="compositionally biased region" description="Basic and acidic residues" evidence="7">
    <location>
        <begin position="870"/>
        <end position="880"/>
    </location>
</feature>
<dbReference type="VEuPathDB" id="VectorBase:GBRI034368"/>
<feature type="compositionally biased region" description="Polar residues" evidence="7">
    <location>
        <begin position="1"/>
        <end position="12"/>
    </location>
</feature>
<feature type="compositionally biased region" description="Basic and acidic residues" evidence="7">
    <location>
        <begin position="311"/>
        <end position="356"/>
    </location>
</feature>
<dbReference type="GO" id="GO:0033186">
    <property type="term" value="C:CAF-1 complex"/>
    <property type="evidence" value="ECO:0007669"/>
    <property type="project" value="TreeGrafter"/>
</dbReference>
<evidence type="ECO:0000256" key="5">
    <source>
        <dbReference type="ARBA" id="ARBA00023204"/>
    </source>
</evidence>
<feature type="region of interest" description="Disordered" evidence="7">
    <location>
        <begin position="368"/>
        <end position="396"/>
    </location>
</feature>
<dbReference type="EnsemblMetazoa" id="GBRI034368-RA">
    <property type="protein sequence ID" value="GBRI034368-PA"/>
    <property type="gene ID" value="GBRI034368"/>
</dbReference>
<evidence type="ECO:0000256" key="6">
    <source>
        <dbReference type="ARBA" id="ARBA00023242"/>
    </source>
</evidence>
<organism evidence="10 11">
    <name type="scientific">Glossina brevipalpis</name>
    <dbReference type="NCBI Taxonomy" id="37001"/>
    <lineage>
        <taxon>Eukaryota</taxon>
        <taxon>Metazoa</taxon>
        <taxon>Ecdysozoa</taxon>
        <taxon>Arthropoda</taxon>
        <taxon>Hexapoda</taxon>
        <taxon>Insecta</taxon>
        <taxon>Pterygota</taxon>
        <taxon>Neoptera</taxon>
        <taxon>Endopterygota</taxon>
        <taxon>Diptera</taxon>
        <taxon>Brachycera</taxon>
        <taxon>Muscomorpha</taxon>
        <taxon>Hippoboscoidea</taxon>
        <taxon>Glossinidae</taxon>
        <taxon>Glossina</taxon>
    </lineage>
</organism>
<feature type="domain" description="Chromatin assembly factor 1 subunit A dimerization" evidence="9">
    <location>
        <begin position="514"/>
        <end position="584"/>
    </location>
</feature>
<dbReference type="PANTHER" id="PTHR15272:SF0">
    <property type="entry name" value="CHROMATIN ASSEMBLY FACTOR 1 SUBUNIT A"/>
    <property type="match status" value="1"/>
</dbReference>
<dbReference type="AlphaFoldDB" id="A0A1A9WVU9"/>
<protein>
    <submittedName>
        <fullName evidence="10">Uncharacterized protein</fullName>
    </submittedName>
</protein>
<feature type="compositionally biased region" description="Polar residues" evidence="7">
    <location>
        <begin position="884"/>
        <end position="898"/>
    </location>
</feature>
<accession>A0A1A9WVU9</accession>
<keyword evidence="2" id="KW-0235">DNA replication</keyword>
<feature type="compositionally biased region" description="Low complexity" evidence="7">
    <location>
        <begin position="931"/>
        <end position="947"/>
    </location>
</feature>
<evidence type="ECO:0000313" key="11">
    <source>
        <dbReference type="Proteomes" id="UP000091820"/>
    </source>
</evidence>
<feature type="region of interest" description="Disordered" evidence="7">
    <location>
        <begin position="266"/>
        <end position="356"/>
    </location>
</feature>
<feature type="region of interest" description="Disordered" evidence="7">
    <location>
        <begin position="1"/>
        <end position="27"/>
    </location>
</feature>
<evidence type="ECO:0000259" key="9">
    <source>
        <dbReference type="Pfam" id="PF12253"/>
    </source>
</evidence>
<dbReference type="PANTHER" id="PTHR15272">
    <property type="entry name" value="CHROMATIN ASSEMBLY FACTOR 1 SUBUNIT A CAF-1 SUBUNIT A"/>
    <property type="match status" value="1"/>
</dbReference>
<feature type="region of interest" description="Disordered" evidence="7">
    <location>
        <begin position="931"/>
        <end position="959"/>
    </location>
</feature>
<feature type="domain" description="Chromatin assembly factor 1 p150 subunit acidic region" evidence="8">
    <location>
        <begin position="303"/>
        <end position="449"/>
    </location>
</feature>
<evidence type="ECO:0000259" key="8">
    <source>
        <dbReference type="Pfam" id="PF11600"/>
    </source>
</evidence>
<evidence type="ECO:0000256" key="3">
    <source>
        <dbReference type="ARBA" id="ARBA00022763"/>
    </source>
</evidence>
<proteinExistence type="predicted"/>
<dbReference type="STRING" id="37001.A0A1A9WVU9"/>
<dbReference type="GO" id="GO:0005634">
    <property type="term" value="C:nucleus"/>
    <property type="evidence" value="ECO:0007669"/>
    <property type="project" value="UniProtKB-SubCell"/>
</dbReference>
<dbReference type="Pfam" id="PF12253">
    <property type="entry name" value="CAF1A_dimeriz"/>
    <property type="match status" value="1"/>
</dbReference>
<feature type="compositionally biased region" description="Polar residues" evidence="7">
    <location>
        <begin position="148"/>
        <end position="166"/>
    </location>
</feature>
<dbReference type="Proteomes" id="UP000091820">
    <property type="component" value="Unassembled WGS sequence"/>
</dbReference>
<reference evidence="11" key="1">
    <citation type="submission" date="2014-03" db="EMBL/GenBank/DDBJ databases">
        <authorList>
            <person name="Aksoy S."/>
            <person name="Warren W."/>
            <person name="Wilson R.K."/>
        </authorList>
    </citation>
    <scope>NUCLEOTIDE SEQUENCE [LARGE SCALE GENOMIC DNA]</scope>
    <source>
        <strain evidence="11">IAEA</strain>
    </source>
</reference>
<feature type="region of interest" description="Disordered" evidence="7">
    <location>
        <begin position="75"/>
        <end position="127"/>
    </location>
</feature>
<feature type="compositionally biased region" description="Acidic residues" evidence="7">
    <location>
        <begin position="949"/>
        <end position="959"/>
    </location>
</feature>
<sequence>MSNSFKNSGQSVKKNRKSHEKTNTISAKKLVQARLPFKVLADKPSPAFTSLAVAEGENNIVIADIRKRKLSFGSDVEEDGGAANHNLSKGHLSVSLESKRKKSSAIKDEEALSIEDSSEDNSSYKASNENIIIQTPKVHTNKKRIGITTPQSINKAQIGKGNSSPKLQIKFPLSSGKKSKKRKSRIRSEDGNKLETRILTDSNDESGLVFNLNPLKKPKIDNKEEDKFVKTESQLKGEEVIELDCEHEDLDKDKIDSVNVETDCERGDVDINQSLTGESTKSAAVLEDPNVKKHKDLTPKQKKLIERRRKIREEKERKLQDEKKRKQEQKDEKEQKKRKEREEKEEQKRKERDERERKRLVEIDAKNEEKRKRNKAKEEELRKREEERKRKEQEKEEAELKKKKAAEAFTKFFLPKTSIDNAATTSICSANDNVKILAFQPFQIKGDMKMAPIVRNILSAESRQTLDALQTRKEYLPEIRLYLALMRSEDELDRVGEAIIQEGLIHGRERTRAKFYQFHDNRRPPYYGTWRKKSTVVTPRKPFVQDKTFFDYDIDSDDEWEEEEPGESLDGSEDDKDKESEDDDYEVDNKWFVPHGHLSEEEMQNEDELVTNDDNTREAQKIKLQMLQQEFSQQMTRKMEKIKPRLIGCVWVDENGNQPENCAKIIWDSLQMRAMLYNESLTFEDQKSEIERSEPLSPMAAATVEKLKPISLSEEMIKKLACLIHGNKHSKNFLINEYIAYVEKTEEAIKNGGVRKPVKSTIRDKIDEIAVWKAVETIESNQEDASLIDSNSNKKHKKRKIKKKLCWVVSQAVLDKMDLQHLDLKNSWNYTLIPKLKNTHEASTNIDKLNESKLLQVYNNEEDQVKEKHDKHQAAEEKIKGQLPEQNNSINMKQQQGTGKKRVPLLISVQRGQKIPSTIKNNLISQFLQKAANSKSSNKVNNTKQTSDSLDENDMVVMD</sequence>
<keyword evidence="5" id="KW-0234">DNA repair</keyword>
<feature type="compositionally biased region" description="Basic residues" evidence="7">
    <location>
        <begin position="292"/>
        <end position="310"/>
    </location>
</feature>
<evidence type="ECO:0000313" key="10">
    <source>
        <dbReference type="EnsemblMetazoa" id="GBRI034368-PA"/>
    </source>
</evidence>
<keyword evidence="3" id="KW-0227">DNA damage</keyword>
<evidence type="ECO:0000256" key="4">
    <source>
        <dbReference type="ARBA" id="ARBA00023186"/>
    </source>
</evidence>
<feature type="compositionally biased region" description="Polar residues" evidence="7">
    <location>
        <begin position="271"/>
        <end position="282"/>
    </location>
</feature>
<evidence type="ECO:0000256" key="7">
    <source>
        <dbReference type="SAM" id="MobiDB-lite"/>
    </source>
</evidence>
<evidence type="ECO:0000256" key="2">
    <source>
        <dbReference type="ARBA" id="ARBA00022705"/>
    </source>
</evidence>
<dbReference type="GO" id="GO:0006260">
    <property type="term" value="P:DNA replication"/>
    <property type="evidence" value="ECO:0007669"/>
    <property type="project" value="UniProtKB-KW"/>
</dbReference>
<dbReference type="GO" id="GO:0006281">
    <property type="term" value="P:DNA repair"/>
    <property type="evidence" value="ECO:0007669"/>
    <property type="project" value="UniProtKB-KW"/>
</dbReference>
<reference evidence="10" key="2">
    <citation type="submission" date="2020-05" db="UniProtKB">
        <authorList>
            <consortium name="EnsemblMetazoa"/>
        </authorList>
    </citation>
    <scope>IDENTIFICATION</scope>
    <source>
        <strain evidence="10">IAEA</strain>
    </source>
</reference>